<reference evidence="1 2" key="1">
    <citation type="journal article" date="2018" name="Nat. Genet.">
        <title>The Rosa genome provides new insights in the design of modern roses.</title>
        <authorList>
            <person name="Bendahmane M."/>
        </authorList>
    </citation>
    <scope>NUCLEOTIDE SEQUENCE [LARGE SCALE GENOMIC DNA]</scope>
    <source>
        <strain evidence="2">cv. Old Blush</strain>
    </source>
</reference>
<accession>A0A2P6RWD8</accession>
<dbReference type="Gramene" id="PRQ50750">
    <property type="protein sequence ID" value="PRQ50750"/>
    <property type="gene ID" value="RchiOBHm_Chr2g0136721"/>
</dbReference>
<proteinExistence type="predicted"/>
<name>A0A2P6RWD8_ROSCH</name>
<evidence type="ECO:0000313" key="2">
    <source>
        <dbReference type="Proteomes" id="UP000238479"/>
    </source>
</evidence>
<protein>
    <submittedName>
        <fullName evidence="1">Uncharacterized protein</fullName>
    </submittedName>
</protein>
<dbReference type="AlphaFoldDB" id="A0A2P6RWD8"/>
<sequence length="76" mass="8376">MGKSAIEGSGKIHDPGGPLTLFKWNMMMMILSCVPGDLVDALFLLHPYHQRGYENSSSPALYGRSSVFVILRVHPC</sequence>
<dbReference type="EMBL" id="PDCK01000040">
    <property type="protein sequence ID" value="PRQ50750.1"/>
    <property type="molecule type" value="Genomic_DNA"/>
</dbReference>
<organism evidence="1 2">
    <name type="scientific">Rosa chinensis</name>
    <name type="common">China rose</name>
    <dbReference type="NCBI Taxonomy" id="74649"/>
    <lineage>
        <taxon>Eukaryota</taxon>
        <taxon>Viridiplantae</taxon>
        <taxon>Streptophyta</taxon>
        <taxon>Embryophyta</taxon>
        <taxon>Tracheophyta</taxon>
        <taxon>Spermatophyta</taxon>
        <taxon>Magnoliopsida</taxon>
        <taxon>eudicotyledons</taxon>
        <taxon>Gunneridae</taxon>
        <taxon>Pentapetalae</taxon>
        <taxon>rosids</taxon>
        <taxon>fabids</taxon>
        <taxon>Rosales</taxon>
        <taxon>Rosaceae</taxon>
        <taxon>Rosoideae</taxon>
        <taxon>Rosoideae incertae sedis</taxon>
        <taxon>Rosa</taxon>
    </lineage>
</organism>
<gene>
    <name evidence="1" type="ORF">RchiOBHm_Chr2g0136721</name>
</gene>
<comment type="caution">
    <text evidence="1">The sequence shown here is derived from an EMBL/GenBank/DDBJ whole genome shotgun (WGS) entry which is preliminary data.</text>
</comment>
<dbReference type="Proteomes" id="UP000238479">
    <property type="component" value="Chromosome 2"/>
</dbReference>
<keyword evidence="2" id="KW-1185">Reference proteome</keyword>
<evidence type="ECO:0000313" key="1">
    <source>
        <dbReference type="EMBL" id="PRQ50750.1"/>
    </source>
</evidence>